<dbReference type="Pfam" id="PF00583">
    <property type="entry name" value="Acetyltransf_1"/>
    <property type="match status" value="1"/>
</dbReference>
<reference evidence="4 6" key="1">
    <citation type="submission" date="2015-11" db="EMBL/GenBank/DDBJ databases">
        <title>Genomic analysis of 38 Legionella species identifies large and diverse effector repertoires.</title>
        <authorList>
            <person name="Burstein D."/>
            <person name="Amaro F."/>
            <person name="Zusman T."/>
            <person name="Lifshitz Z."/>
            <person name="Cohen O."/>
            <person name="Gilbert J.A."/>
            <person name="Pupko T."/>
            <person name="Shuman H.A."/>
            <person name="Segal G."/>
        </authorList>
    </citation>
    <scope>NUCLEOTIDE SEQUENCE [LARGE SCALE GENOMIC DNA]</scope>
    <source>
        <strain evidence="4 6">CDC#72-OH-14</strain>
    </source>
</reference>
<dbReference type="SUPFAM" id="SSF55729">
    <property type="entry name" value="Acyl-CoA N-acyltransferases (Nat)"/>
    <property type="match status" value="1"/>
</dbReference>
<evidence type="ECO:0000313" key="5">
    <source>
        <dbReference type="EMBL" id="STX33844.1"/>
    </source>
</evidence>
<protein>
    <submittedName>
        <fullName evidence="4">Acetyltransferase (GNAT) family protein</fullName>
    </submittedName>
    <submittedName>
        <fullName evidence="5">N-acetyltransferase ats1</fullName>
        <ecNumber evidence="5">2.3.1.-</ecNumber>
    </submittedName>
</protein>
<evidence type="ECO:0000259" key="3">
    <source>
        <dbReference type="PROSITE" id="PS51186"/>
    </source>
</evidence>
<dbReference type="Gene3D" id="3.40.630.30">
    <property type="match status" value="1"/>
</dbReference>
<dbReference type="InterPro" id="IPR000182">
    <property type="entry name" value="GNAT_dom"/>
</dbReference>
<dbReference type="InterPro" id="IPR051016">
    <property type="entry name" value="Diverse_Substrate_AcTransf"/>
</dbReference>
<dbReference type="InterPro" id="IPR016181">
    <property type="entry name" value="Acyl_CoA_acyltransferase"/>
</dbReference>
<dbReference type="OrthoDB" id="9805924at2"/>
<evidence type="ECO:0000313" key="6">
    <source>
        <dbReference type="Proteomes" id="UP000054854"/>
    </source>
</evidence>
<dbReference type="RefSeq" id="WP_058464867.1">
    <property type="nucleotide sequence ID" value="NZ_CAAAHQ010000027.1"/>
</dbReference>
<dbReference type="EMBL" id="LNXX01000027">
    <property type="protein sequence ID" value="KTC86234.1"/>
    <property type="molecule type" value="Genomic_DNA"/>
</dbReference>
<dbReference type="AlphaFoldDB" id="A0A378IP79"/>
<dbReference type="STRING" id="28085.Lcin_1694"/>
<evidence type="ECO:0000313" key="7">
    <source>
        <dbReference type="Proteomes" id="UP000255316"/>
    </source>
</evidence>
<dbReference type="EC" id="2.3.1.-" evidence="5"/>
<evidence type="ECO:0000313" key="4">
    <source>
        <dbReference type="EMBL" id="KTC86234.1"/>
    </source>
</evidence>
<accession>A0A378IP79</accession>
<proteinExistence type="predicted"/>
<gene>
    <name evidence="5" type="primary">ats</name>
    <name evidence="4" type="ORF">Lcin_1694</name>
    <name evidence="5" type="ORF">NCTC12438_00424</name>
</gene>
<sequence length="154" mass="18276">MNQYKVRGVQPRDKESWLTLWNEYLEFYHMSLLPQVTDNTWHVFLSEEEHMRCIVCCDAQDVPVGFLTFILHLSTWSIASECYVHDLYVNPAHRRAGVAKMLMDELKHMSKFQKWSRIYWLTQLDNDVAQNFYNQIGTSEPWMVYVMSNSSTAI</sequence>
<dbReference type="PROSITE" id="PS51186">
    <property type="entry name" value="GNAT"/>
    <property type="match status" value="1"/>
</dbReference>
<reference evidence="5 7" key="2">
    <citation type="submission" date="2018-06" db="EMBL/GenBank/DDBJ databases">
        <authorList>
            <consortium name="Pathogen Informatics"/>
            <person name="Doyle S."/>
        </authorList>
    </citation>
    <scope>NUCLEOTIDE SEQUENCE [LARGE SCALE GENOMIC DNA]</scope>
    <source>
        <strain evidence="5 7">NCTC12438</strain>
    </source>
</reference>
<dbReference type="PANTHER" id="PTHR10545">
    <property type="entry name" value="DIAMINE N-ACETYLTRANSFERASE"/>
    <property type="match status" value="1"/>
</dbReference>
<dbReference type="Proteomes" id="UP000255316">
    <property type="component" value="Unassembled WGS sequence"/>
</dbReference>
<keyword evidence="1 5" id="KW-0808">Transferase</keyword>
<organism evidence="5 7">
    <name type="scientific">Legionella cincinnatiensis</name>
    <dbReference type="NCBI Taxonomy" id="28085"/>
    <lineage>
        <taxon>Bacteria</taxon>
        <taxon>Pseudomonadati</taxon>
        <taxon>Pseudomonadota</taxon>
        <taxon>Gammaproteobacteria</taxon>
        <taxon>Legionellales</taxon>
        <taxon>Legionellaceae</taxon>
        <taxon>Legionella</taxon>
    </lineage>
</organism>
<dbReference type="EMBL" id="UGNX01000001">
    <property type="protein sequence ID" value="STX33844.1"/>
    <property type="molecule type" value="Genomic_DNA"/>
</dbReference>
<dbReference type="Proteomes" id="UP000054854">
    <property type="component" value="Unassembled WGS sequence"/>
</dbReference>
<keyword evidence="2 5" id="KW-0012">Acyltransferase</keyword>
<name>A0A378IP79_9GAMM</name>
<dbReference type="GO" id="GO:0008080">
    <property type="term" value="F:N-acetyltransferase activity"/>
    <property type="evidence" value="ECO:0007669"/>
    <property type="project" value="TreeGrafter"/>
</dbReference>
<evidence type="ECO:0000256" key="2">
    <source>
        <dbReference type="ARBA" id="ARBA00023315"/>
    </source>
</evidence>
<evidence type="ECO:0000256" key="1">
    <source>
        <dbReference type="ARBA" id="ARBA00022679"/>
    </source>
</evidence>
<dbReference type="CDD" id="cd04301">
    <property type="entry name" value="NAT_SF"/>
    <property type="match status" value="1"/>
</dbReference>
<dbReference type="PANTHER" id="PTHR10545:SF42">
    <property type="entry name" value="ACETYLTRANSFERASE"/>
    <property type="match status" value="1"/>
</dbReference>
<keyword evidence="6" id="KW-1185">Reference proteome</keyword>
<feature type="domain" description="N-acetyltransferase" evidence="3">
    <location>
        <begin position="4"/>
        <end position="154"/>
    </location>
</feature>